<evidence type="ECO:0000259" key="17">
    <source>
        <dbReference type="PROSITE" id="PS51695"/>
    </source>
</evidence>
<evidence type="ECO:0000256" key="6">
    <source>
        <dbReference type="ARBA" id="ARBA00022670"/>
    </source>
</evidence>
<evidence type="ECO:0000256" key="4">
    <source>
        <dbReference type="ARBA" id="ARBA00012462"/>
    </source>
</evidence>
<feature type="binding site" evidence="15">
    <location>
        <position position="565"/>
    </location>
    <ligand>
        <name>Ca(2+)</name>
        <dbReference type="ChEBI" id="CHEBI:29108"/>
    </ligand>
</feature>
<dbReference type="InterPro" id="IPR050819">
    <property type="entry name" value="Tripeptidyl-peptidase_I"/>
</dbReference>
<evidence type="ECO:0000256" key="2">
    <source>
        <dbReference type="ARBA" id="ARBA00002451"/>
    </source>
</evidence>
<keyword evidence="13" id="KW-0865">Zymogen</keyword>
<feature type="active site" description="Charge relay system" evidence="15">
    <location>
        <position position="291"/>
    </location>
</feature>
<dbReference type="SUPFAM" id="SSF54897">
    <property type="entry name" value="Protease propeptides/inhibitors"/>
    <property type="match status" value="1"/>
</dbReference>
<dbReference type="STRING" id="1531966.A0A0A1T6R7"/>
<dbReference type="GO" id="GO:0005576">
    <property type="term" value="C:extracellular region"/>
    <property type="evidence" value="ECO:0007669"/>
    <property type="project" value="UniProtKB-SubCell"/>
</dbReference>
<feature type="binding site" evidence="15">
    <location>
        <position position="545"/>
    </location>
    <ligand>
        <name>Ca(2+)</name>
        <dbReference type="ChEBI" id="CHEBI:29108"/>
    </ligand>
</feature>
<dbReference type="EMBL" id="CDHN01000001">
    <property type="protein sequence ID" value="CEJ81039.1"/>
    <property type="molecule type" value="Genomic_DNA"/>
</dbReference>
<keyword evidence="10 15" id="KW-0720">Serine protease</keyword>
<dbReference type="Gene3D" id="3.40.50.200">
    <property type="entry name" value="Peptidase S8/S53 domain"/>
    <property type="match status" value="1"/>
</dbReference>
<dbReference type="GO" id="GO:0046872">
    <property type="term" value="F:metal ion binding"/>
    <property type="evidence" value="ECO:0007669"/>
    <property type="project" value="UniProtKB-UniRule"/>
</dbReference>
<keyword evidence="11 15" id="KW-0106">Calcium</keyword>
<evidence type="ECO:0000256" key="1">
    <source>
        <dbReference type="ARBA" id="ARBA00001910"/>
    </source>
</evidence>
<dbReference type="GO" id="GO:0008240">
    <property type="term" value="F:tripeptidyl-peptidase activity"/>
    <property type="evidence" value="ECO:0007669"/>
    <property type="project" value="UniProtKB-EC"/>
</dbReference>
<keyword evidence="19" id="KW-1185">Reference proteome</keyword>
<feature type="signal peptide" evidence="16">
    <location>
        <begin position="1"/>
        <end position="18"/>
    </location>
</feature>
<evidence type="ECO:0000256" key="8">
    <source>
        <dbReference type="ARBA" id="ARBA00022729"/>
    </source>
</evidence>
<dbReference type="FunFam" id="3.40.50.200:FF:000015">
    <property type="entry name" value="Tripeptidyl peptidase A"/>
    <property type="match status" value="1"/>
</dbReference>
<evidence type="ECO:0000256" key="16">
    <source>
        <dbReference type="SAM" id="SignalP"/>
    </source>
</evidence>
<organism evidence="18 19">
    <name type="scientific">[Torrubiella] hemipterigena</name>
    <dbReference type="NCBI Taxonomy" id="1531966"/>
    <lineage>
        <taxon>Eukaryota</taxon>
        <taxon>Fungi</taxon>
        <taxon>Dikarya</taxon>
        <taxon>Ascomycota</taxon>
        <taxon>Pezizomycotina</taxon>
        <taxon>Sordariomycetes</taxon>
        <taxon>Hypocreomycetidae</taxon>
        <taxon>Hypocreales</taxon>
        <taxon>Clavicipitaceae</taxon>
        <taxon>Clavicipitaceae incertae sedis</taxon>
        <taxon>'Torrubiella' clade</taxon>
    </lineage>
</organism>
<feature type="chain" id="PRO_5001989901" description="tripeptidyl-peptidase II" evidence="16">
    <location>
        <begin position="19"/>
        <end position="586"/>
    </location>
</feature>
<evidence type="ECO:0000256" key="14">
    <source>
        <dbReference type="ARBA" id="ARBA00023180"/>
    </source>
</evidence>
<proteinExistence type="predicted"/>
<keyword evidence="7 15" id="KW-0479">Metal-binding</keyword>
<feature type="active site" description="Charge relay system" evidence="15">
    <location>
        <position position="503"/>
    </location>
</feature>
<keyword evidence="5" id="KW-0964">Secreted</keyword>
<evidence type="ECO:0000256" key="7">
    <source>
        <dbReference type="ARBA" id="ARBA00022723"/>
    </source>
</evidence>
<comment type="function">
    <text evidence="2">Secreted tripeptidyl-peptidase which degrades proteins at acidic pHs and is involved in virulence.</text>
</comment>
<dbReference type="Pfam" id="PF00082">
    <property type="entry name" value="Peptidase_S8"/>
    <property type="match status" value="1"/>
</dbReference>
<gene>
    <name evidence="18" type="ORF">VHEMI01191</name>
</gene>
<evidence type="ECO:0000256" key="9">
    <source>
        <dbReference type="ARBA" id="ARBA00022801"/>
    </source>
</evidence>
<dbReference type="Proteomes" id="UP000039046">
    <property type="component" value="Unassembled WGS sequence"/>
</dbReference>
<name>A0A0A1T6R7_9HYPO</name>
<comment type="subcellular location">
    <subcellularLocation>
        <location evidence="3">Secreted</location>
        <location evidence="3">Extracellular space</location>
    </subcellularLocation>
</comment>
<evidence type="ECO:0000256" key="5">
    <source>
        <dbReference type="ARBA" id="ARBA00022525"/>
    </source>
</evidence>
<evidence type="ECO:0000256" key="3">
    <source>
        <dbReference type="ARBA" id="ARBA00004239"/>
    </source>
</evidence>
<keyword evidence="14" id="KW-0325">Glycoprotein</keyword>
<reference evidence="18 19" key="1">
    <citation type="journal article" date="2015" name="Genome Announc.">
        <title>Draft Genome Sequence and Gene Annotation of the Entomopathogenic Fungus Verticillium hemipterigenum.</title>
        <authorList>
            <person name="Horn F."/>
            <person name="Habel A."/>
            <person name="Scharf D.H."/>
            <person name="Dworschak J."/>
            <person name="Brakhage A.A."/>
            <person name="Guthke R."/>
            <person name="Hertweck C."/>
            <person name="Linde J."/>
        </authorList>
    </citation>
    <scope>NUCLEOTIDE SEQUENCE [LARGE SCALE GENOMIC DNA]</scope>
</reference>
<keyword evidence="12" id="KW-0843">Virulence</keyword>
<dbReference type="CDD" id="cd04056">
    <property type="entry name" value="Peptidases_S53"/>
    <property type="match status" value="1"/>
</dbReference>
<evidence type="ECO:0000256" key="10">
    <source>
        <dbReference type="ARBA" id="ARBA00022825"/>
    </source>
</evidence>
<dbReference type="PANTHER" id="PTHR14218">
    <property type="entry name" value="PROTEASE S8 TRIPEPTIDYL PEPTIDASE I CLN2"/>
    <property type="match status" value="1"/>
</dbReference>
<comment type="catalytic activity">
    <reaction evidence="1">
        <text>Release of an N-terminal tripeptide from a polypeptide.</text>
        <dbReference type="EC" id="3.4.14.10"/>
    </reaction>
</comment>
<protein>
    <recommendedName>
        <fullName evidence="4">tripeptidyl-peptidase II</fullName>
        <ecNumber evidence="4">3.4.14.10</ecNumber>
    </recommendedName>
</protein>
<dbReference type="Pfam" id="PF09286">
    <property type="entry name" value="Pro-kuma_activ"/>
    <property type="match status" value="1"/>
</dbReference>
<dbReference type="InterPro" id="IPR015366">
    <property type="entry name" value="S53_propep"/>
</dbReference>
<feature type="binding site" evidence="15">
    <location>
        <position position="546"/>
    </location>
    <ligand>
        <name>Ca(2+)</name>
        <dbReference type="ChEBI" id="CHEBI:29108"/>
    </ligand>
</feature>
<accession>A0A0A1T6R7</accession>
<dbReference type="OrthoDB" id="409122at2759"/>
<evidence type="ECO:0000256" key="13">
    <source>
        <dbReference type="ARBA" id="ARBA00023145"/>
    </source>
</evidence>
<dbReference type="CDD" id="cd11377">
    <property type="entry name" value="Pro-peptidase_S53"/>
    <property type="match status" value="1"/>
</dbReference>
<dbReference type="InterPro" id="IPR036852">
    <property type="entry name" value="Peptidase_S8/S53_dom_sf"/>
</dbReference>
<dbReference type="InterPro" id="IPR000209">
    <property type="entry name" value="Peptidase_S8/S53_dom"/>
</dbReference>
<dbReference type="MEROPS" id="S53.010"/>
<evidence type="ECO:0000256" key="15">
    <source>
        <dbReference type="PROSITE-ProRule" id="PRU01032"/>
    </source>
</evidence>
<comment type="cofactor">
    <cofactor evidence="15">
        <name>Ca(2+)</name>
        <dbReference type="ChEBI" id="CHEBI:29108"/>
    </cofactor>
    <text evidence="15">Binds 1 Ca(2+) ion per subunit.</text>
</comment>
<evidence type="ECO:0000313" key="18">
    <source>
        <dbReference type="EMBL" id="CEJ81039.1"/>
    </source>
</evidence>
<keyword evidence="6 15" id="KW-0645">Protease</keyword>
<evidence type="ECO:0000256" key="12">
    <source>
        <dbReference type="ARBA" id="ARBA00023026"/>
    </source>
</evidence>
<keyword evidence="9 15" id="KW-0378">Hydrolase</keyword>
<dbReference type="GO" id="GO:0004252">
    <property type="term" value="F:serine-type endopeptidase activity"/>
    <property type="evidence" value="ECO:0007669"/>
    <property type="project" value="UniProtKB-UniRule"/>
</dbReference>
<dbReference type="AlphaFoldDB" id="A0A0A1T6R7"/>
<dbReference type="PANTHER" id="PTHR14218:SF15">
    <property type="entry name" value="TRIPEPTIDYL-PEPTIDASE 1"/>
    <property type="match status" value="1"/>
</dbReference>
<evidence type="ECO:0000313" key="19">
    <source>
        <dbReference type="Proteomes" id="UP000039046"/>
    </source>
</evidence>
<dbReference type="GO" id="GO:0006508">
    <property type="term" value="P:proteolysis"/>
    <property type="evidence" value="ECO:0007669"/>
    <property type="project" value="UniProtKB-KW"/>
</dbReference>
<dbReference type="SMART" id="SM00944">
    <property type="entry name" value="Pro-kuma_activ"/>
    <property type="match status" value="1"/>
</dbReference>
<feature type="active site" description="Charge relay system" evidence="15">
    <location>
        <position position="295"/>
    </location>
</feature>
<dbReference type="EC" id="3.4.14.10" evidence="4"/>
<feature type="domain" description="Peptidase S53" evidence="17">
    <location>
        <begin position="219"/>
        <end position="586"/>
    </location>
</feature>
<dbReference type="SUPFAM" id="SSF52743">
    <property type="entry name" value="Subtilisin-like"/>
    <property type="match status" value="1"/>
</dbReference>
<dbReference type="InterPro" id="IPR030400">
    <property type="entry name" value="Sedolisin_dom"/>
</dbReference>
<feature type="binding site" evidence="15">
    <location>
        <position position="567"/>
    </location>
    <ligand>
        <name>Ca(2+)</name>
        <dbReference type="ChEBI" id="CHEBI:29108"/>
    </ligand>
</feature>
<dbReference type="HOGENOM" id="CLU_013783_3_0_1"/>
<sequence length="586" mass="63403">MSLSSLLLPVLVATLAAGSPLGQFVTKDALADVPSGWQAEAAAPADHQLSIHIRLREQNMDKLAERTLQASDPTHANYGQHLSKAEVDALTAPSKETIDAVTQWLKSQGVEVGEVNSGYINPTISVSQAKKLFDADYKVYKHAETGRSTVRTTKYSVPRAVADSIAMIQPTTLFSDLGLGQQPVGQAIISNPHENVANAAAASADGSNDDPKTICNAQNSTLTCLRANYNIKGWTPKPGTTEMGVCGFLEEVPSMPDLSKYLQRFTTIPPSTTMKIVSVNGGGLEASGQGEANLDSQITVPVTYPMNNVFYSVGGRPPWIPIDGATNNTNEPYLDWLKYTIAMDKPAQTYSISYGDDERSVPADYMDAVCSQFMKLGARGVSVLVSSGDNGVGDTSACKKGTTEYDQFRPSFPATCPWVTVVGGTNHYADDEEADVESGGGFSNHFDQPQYQRDVVHTYVRRIQGEFKGHFNTSGRAYPDVSASYRYYPAYFHGQAYLFRGTSASAPLVASVISLLNDELVAKGKPPLGFLNPWLYKRGNRGFRDIAKGHSNGCNTVPGFRAIQGWDPVTGYGVPNYEKLRGLIYL</sequence>
<keyword evidence="8 16" id="KW-0732">Signal</keyword>
<evidence type="ECO:0000256" key="11">
    <source>
        <dbReference type="ARBA" id="ARBA00022837"/>
    </source>
</evidence>
<dbReference type="PROSITE" id="PS51695">
    <property type="entry name" value="SEDOLISIN"/>
    <property type="match status" value="1"/>
</dbReference>